<dbReference type="InterPro" id="IPR027417">
    <property type="entry name" value="P-loop_NTPase"/>
</dbReference>
<gene>
    <name evidence="1" type="ORF">WKW82_26315</name>
</gene>
<reference evidence="1 2" key="1">
    <citation type="submission" date="2024-03" db="EMBL/GenBank/DDBJ databases">
        <title>Novel species of the genus Variovorax.</title>
        <authorList>
            <person name="Liu Q."/>
            <person name="Xin Y.-H."/>
        </authorList>
    </citation>
    <scope>NUCLEOTIDE SEQUENCE [LARGE SCALE GENOMIC DNA]</scope>
    <source>
        <strain evidence="1 2">KACC 18900</strain>
    </source>
</reference>
<name>A0ABU8WS49_9BURK</name>
<proteinExistence type="predicted"/>
<evidence type="ECO:0000313" key="1">
    <source>
        <dbReference type="EMBL" id="MEJ8850184.1"/>
    </source>
</evidence>
<organism evidence="1 2">
    <name type="scientific">Variovorax rhizosphaerae</name>
    <dbReference type="NCBI Taxonomy" id="1836200"/>
    <lineage>
        <taxon>Bacteria</taxon>
        <taxon>Pseudomonadati</taxon>
        <taxon>Pseudomonadota</taxon>
        <taxon>Betaproteobacteria</taxon>
        <taxon>Burkholderiales</taxon>
        <taxon>Comamonadaceae</taxon>
        <taxon>Variovorax</taxon>
    </lineage>
</organism>
<dbReference type="RefSeq" id="WP_340345426.1">
    <property type="nucleotide sequence ID" value="NZ_JBBKZT010000013.1"/>
</dbReference>
<comment type="caution">
    <text evidence="1">The sequence shown here is derived from an EMBL/GenBank/DDBJ whole genome shotgun (WGS) entry which is preliminary data.</text>
</comment>
<dbReference type="EMBL" id="JBBKZT010000013">
    <property type="protein sequence ID" value="MEJ8850184.1"/>
    <property type="molecule type" value="Genomic_DNA"/>
</dbReference>
<evidence type="ECO:0008006" key="3">
    <source>
        <dbReference type="Google" id="ProtNLM"/>
    </source>
</evidence>
<sequence length="399" mass="44966">MRRDSKIRPFDNYKTAITDPEHFVGRTFLLDAVLARASAVNVLLGGRRIGKTSALRALEWTMLGSRPRAVRRPFPVYISLDVEQPTGLDNFRFILIRRLRDSMERWAKSTGLDWRERYRSFLRQISGAEVAIGSLIKLKLENPEQTRRLVHEDFRHALVNSLSHTRALGFEGVVFILDEAEYIVRKEWANDAWSYIRGLKDTDTALKPLVGLVIAGYRDIAEYTQRVGSPLLNIAEVLWMSTFSKAEHRQLVTLRTNSEGIAIGQEEATAIELLSGGHPFIAQQVVNNVSDGSRIGLAGRRAEAIETLLTQSVLNRTFALWWNLNDKSDGFKEAERQIYIALAARQEAISASIARDTSRSVAEVATALEVLAGTGVINYLGDARYSIGSRLFEEWVRLH</sequence>
<protein>
    <recommendedName>
        <fullName evidence="3">ATP-binding protein</fullName>
    </recommendedName>
</protein>
<dbReference type="PANTHER" id="PTHR34301">
    <property type="entry name" value="DNA-BINDING PROTEIN-RELATED"/>
    <property type="match status" value="1"/>
</dbReference>
<keyword evidence="2" id="KW-1185">Reference proteome</keyword>
<accession>A0ABU8WS49</accession>
<dbReference type="SUPFAM" id="SSF52540">
    <property type="entry name" value="P-loop containing nucleoside triphosphate hydrolases"/>
    <property type="match status" value="1"/>
</dbReference>
<dbReference type="PANTHER" id="PTHR34301:SF8">
    <property type="entry name" value="ATPASE DOMAIN-CONTAINING PROTEIN"/>
    <property type="match status" value="1"/>
</dbReference>
<dbReference type="Gene3D" id="3.40.50.300">
    <property type="entry name" value="P-loop containing nucleotide triphosphate hydrolases"/>
    <property type="match status" value="1"/>
</dbReference>
<dbReference type="Proteomes" id="UP001385892">
    <property type="component" value="Unassembled WGS sequence"/>
</dbReference>
<evidence type="ECO:0000313" key="2">
    <source>
        <dbReference type="Proteomes" id="UP001385892"/>
    </source>
</evidence>